<dbReference type="CDD" id="cd00093">
    <property type="entry name" value="HTH_XRE"/>
    <property type="match status" value="1"/>
</dbReference>
<dbReference type="InterPro" id="IPR010982">
    <property type="entry name" value="Lambda_DNA-bd_dom_sf"/>
</dbReference>
<dbReference type="SMART" id="SM00530">
    <property type="entry name" value="HTH_XRE"/>
    <property type="match status" value="1"/>
</dbReference>
<keyword evidence="1" id="KW-0238">DNA-binding</keyword>
<dbReference type="EMBL" id="JACRSV010000002">
    <property type="protein sequence ID" value="MBC8560092.1"/>
    <property type="molecule type" value="Genomic_DNA"/>
</dbReference>
<evidence type="ECO:0000256" key="1">
    <source>
        <dbReference type="ARBA" id="ARBA00023125"/>
    </source>
</evidence>
<gene>
    <name evidence="3" type="ORF">H8710_08435</name>
</gene>
<feature type="domain" description="HTH cro/C1-type" evidence="2">
    <location>
        <begin position="6"/>
        <end position="60"/>
    </location>
</feature>
<dbReference type="SUPFAM" id="SSF47413">
    <property type="entry name" value="lambda repressor-like DNA-binding domains"/>
    <property type="match status" value="1"/>
</dbReference>
<dbReference type="Gene3D" id="1.10.260.40">
    <property type="entry name" value="lambda repressor-like DNA-binding domains"/>
    <property type="match status" value="1"/>
</dbReference>
<dbReference type="Pfam" id="PF01381">
    <property type="entry name" value="HTH_3"/>
    <property type="match status" value="1"/>
</dbReference>
<evidence type="ECO:0000313" key="3">
    <source>
        <dbReference type="EMBL" id="MBC8560092.1"/>
    </source>
</evidence>
<dbReference type="PANTHER" id="PTHR46558:SF14">
    <property type="entry name" value="HTH-TYPE TRANSCRIPTIONAL REGULATOR ANSR"/>
    <property type="match status" value="1"/>
</dbReference>
<dbReference type="RefSeq" id="WP_249295047.1">
    <property type="nucleotide sequence ID" value="NZ_JACRSV010000002.1"/>
</dbReference>
<dbReference type="PROSITE" id="PS50943">
    <property type="entry name" value="HTH_CROC1"/>
    <property type="match status" value="1"/>
</dbReference>
<keyword evidence="4" id="KW-1185">Reference proteome</keyword>
<comment type="caution">
    <text evidence="3">The sequence shown here is derived from an EMBL/GenBank/DDBJ whole genome shotgun (WGS) entry which is preliminary data.</text>
</comment>
<evidence type="ECO:0000313" key="4">
    <source>
        <dbReference type="Proteomes" id="UP000610760"/>
    </source>
</evidence>
<dbReference type="InterPro" id="IPR001387">
    <property type="entry name" value="Cro/C1-type_HTH"/>
</dbReference>
<dbReference type="AlphaFoldDB" id="A0A926E4J4"/>
<reference evidence="3" key="1">
    <citation type="submission" date="2020-08" db="EMBL/GenBank/DDBJ databases">
        <title>Genome public.</title>
        <authorList>
            <person name="Liu C."/>
            <person name="Sun Q."/>
        </authorList>
    </citation>
    <scope>NUCLEOTIDE SEQUENCE</scope>
    <source>
        <strain evidence="3">NSJ-33</strain>
    </source>
</reference>
<name>A0A926E4J4_9FIRM</name>
<protein>
    <submittedName>
        <fullName evidence="3">Helix-turn-helix transcriptional regulator</fullName>
    </submittedName>
</protein>
<proteinExistence type="predicted"/>
<dbReference type="Proteomes" id="UP000610760">
    <property type="component" value="Unassembled WGS sequence"/>
</dbReference>
<dbReference type="GO" id="GO:0003677">
    <property type="term" value="F:DNA binding"/>
    <property type="evidence" value="ECO:0007669"/>
    <property type="project" value="UniProtKB-KW"/>
</dbReference>
<accession>A0A926E4J4</accession>
<organism evidence="3 4">
    <name type="scientific">Fumia xinanensis</name>
    <dbReference type="NCBI Taxonomy" id="2763659"/>
    <lineage>
        <taxon>Bacteria</taxon>
        <taxon>Bacillati</taxon>
        <taxon>Bacillota</taxon>
        <taxon>Clostridia</taxon>
        <taxon>Eubacteriales</taxon>
        <taxon>Oscillospiraceae</taxon>
        <taxon>Fumia</taxon>
    </lineage>
</organism>
<evidence type="ECO:0000259" key="2">
    <source>
        <dbReference type="PROSITE" id="PS50943"/>
    </source>
</evidence>
<sequence length="76" mass="8833">MIFPRLRDLRKDNDLTQAEMGKYLWVSQRTYSLYETGKREVPLAVFIKLADLYGVSVDYLMGLSDDPTPYPPCNKE</sequence>
<dbReference type="PANTHER" id="PTHR46558">
    <property type="entry name" value="TRACRIPTIONAL REGULATORY PROTEIN-RELATED-RELATED"/>
    <property type="match status" value="1"/>
</dbReference>